<accession>A0A0F9T316</accession>
<dbReference type="Gene3D" id="3.90.20.10">
    <property type="match status" value="1"/>
</dbReference>
<dbReference type="AlphaFoldDB" id="A0A0F9T316"/>
<organism evidence="1">
    <name type="scientific">marine sediment metagenome</name>
    <dbReference type="NCBI Taxonomy" id="412755"/>
    <lineage>
        <taxon>unclassified sequences</taxon>
        <taxon>metagenomes</taxon>
        <taxon>ecological metagenomes</taxon>
    </lineage>
</organism>
<name>A0A0F9T316_9ZZZZ</name>
<dbReference type="EMBL" id="LAZR01002007">
    <property type="protein sequence ID" value="KKN35838.1"/>
    <property type="molecule type" value="Genomic_DNA"/>
</dbReference>
<reference evidence="1" key="1">
    <citation type="journal article" date="2015" name="Nature">
        <title>Complex archaea that bridge the gap between prokaryotes and eukaryotes.</title>
        <authorList>
            <person name="Spang A."/>
            <person name="Saw J.H."/>
            <person name="Jorgensen S.L."/>
            <person name="Zaremba-Niedzwiedzka K."/>
            <person name="Martijn J."/>
            <person name="Lind A.E."/>
            <person name="van Eijk R."/>
            <person name="Schleper C."/>
            <person name="Guy L."/>
            <person name="Ettema T.J."/>
        </authorList>
    </citation>
    <scope>NUCLEOTIDE SEQUENCE</scope>
</reference>
<protein>
    <submittedName>
        <fullName evidence="1">Uncharacterized protein</fullName>
    </submittedName>
</protein>
<sequence length="213" mass="25493">MEKEEFLKLLPKLIQEDNQVKGAIITALSGVVATKDDIKQIIEEFDKRFEAIQAQMDRRFEAMDRRFEAMDRRFERVQERFDNIDLGYGTIAEGIEYSIIKREFKQKGFELELQIRQHFFDENNYVHPDTTDVEVDIFHTKPNIIGGATLKLADLDKVRIFIRKCEFLERMYKETYQKYLFCFKVDERIKQELDILLSQFDIELIIPILDYKD</sequence>
<evidence type="ECO:0000313" key="1">
    <source>
        <dbReference type="EMBL" id="KKN35838.1"/>
    </source>
</evidence>
<gene>
    <name evidence="1" type="ORF">LCGC14_0779600</name>
</gene>
<proteinExistence type="predicted"/>
<comment type="caution">
    <text evidence="1">The sequence shown here is derived from an EMBL/GenBank/DDBJ whole genome shotgun (WGS) entry which is preliminary data.</text>
</comment>